<accession>A0ABQ8UVP8</accession>
<evidence type="ECO:0000313" key="5">
    <source>
        <dbReference type="Proteomes" id="UP001141327"/>
    </source>
</evidence>
<protein>
    <submittedName>
        <fullName evidence="4">Paraspeckle component 1</fullName>
    </submittedName>
</protein>
<evidence type="ECO:0000256" key="1">
    <source>
        <dbReference type="ARBA" id="ARBA00022884"/>
    </source>
</evidence>
<organism evidence="4 5">
    <name type="scientific">Paratrimastix pyriformis</name>
    <dbReference type="NCBI Taxonomy" id="342808"/>
    <lineage>
        <taxon>Eukaryota</taxon>
        <taxon>Metamonada</taxon>
        <taxon>Preaxostyla</taxon>
        <taxon>Paratrimastigidae</taxon>
        <taxon>Paratrimastix</taxon>
    </lineage>
</organism>
<sequence length="359" mass="39156">MLPSRSLVLHDLPKEVTDKQIRSFLESQGFEIAQIDIRRESVLSAIVTFANQLAAIRAKDRLRGVSFPGSSVPITPRWAPNPNTLWVTELGPTVTTARLRQGFQLFGPVEQAIVVIDPNTGKSKGYGFVVFSTVEGFQQAMASRELLILDRSTKPVRYEPARAEDDDVGFLLTDLPAAHLQKLAGMAPPHMAQPGTLEFEFALRWREQENLNKAQREALLQRHRKDIEELAEYQAALHKYQLEHYQASLPPPGPMGAPVPVPPSGASADQLMAEITRLLGPPVVAPQPPPVMAPPPVVPLPMPPQPQGQQPPPIPKELLDELLLAAGRGVPLDQALAAAKVDPQTALALLAALPGFPMR</sequence>
<dbReference type="InterPro" id="IPR012677">
    <property type="entry name" value="Nucleotide-bd_a/b_plait_sf"/>
</dbReference>
<feature type="domain" description="RRM" evidence="3">
    <location>
        <begin position="83"/>
        <end position="163"/>
    </location>
</feature>
<feature type="domain" description="RRM" evidence="3">
    <location>
        <begin position="5"/>
        <end position="81"/>
    </location>
</feature>
<dbReference type="InterPro" id="IPR000504">
    <property type="entry name" value="RRM_dom"/>
</dbReference>
<gene>
    <name evidence="4" type="ORF">PAPYR_1742</name>
</gene>
<name>A0ABQ8UVP8_9EUKA</name>
<dbReference type="InterPro" id="IPR050886">
    <property type="entry name" value="RNA-binding_reg"/>
</dbReference>
<evidence type="ECO:0000256" key="2">
    <source>
        <dbReference type="PROSITE-ProRule" id="PRU00176"/>
    </source>
</evidence>
<dbReference type="SUPFAM" id="SSF54928">
    <property type="entry name" value="RNA-binding domain, RBD"/>
    <property type="match status" value="1"/>
</dbReference>
<evidence type="ECO:0000259" key="3">
    <source>
        <dbReference type="PROSITE" id="PS50102"/>
    </source>
</evidence>
<dbReference type="Gene3D" id="6.10.250.1170">
    <property type="match status" value="1"/>
</dbReference>
<dbReference type="Pfam" id="PF00076">
    <property type="entry name" value="RRM_1"/>
    <property type="match status" value="2"/>
</dbReference>
<dbReference type="PANTHER" id="PTHR48024:SF56">
    <property type="entry name" value="HETEROGENEOUS NUCLEAR RIBONUCLEOPROTEIN A0"/>
    <property type="match status" value="1"/>
</dbReference>
<keyword evidence="5" id="KW-1185">Reference proteome</keyword>
<dbReference type="EMBL" id="JAPMOS010000006">
    <property type="protein sequence ID" value="KAJ4461630.1"/>
    <property type="molecule type" value="Genomic_DNA"/>
</dbReference>
<keyword evidence="1 2" id="KW-0694">RNA-binding</keyword>
<dbReference type="InterPro" id="IPR035979">
    <property type="entry name" value="RBD_domain_sf"/>
</dbReference>
<comment type="caution">
    <text evidence="4">The sequence shown here is derived from an EMBL/GenBank/DDBJ whole genome shotgun (WGS) entry which is preliminary data.</text>
</comment>
<proteinExistence type="predicted"/>
<dbReference type="Gene3D" id="3.30.70.330">
    <property type="match status" value="2"/>
</dbReference>
<dbReference type="PROSITE" id="PS50102">
    <property type="entry name" value="RRM"/>
    <property type="match status" value="2"/>
</dbReference>
<dbReference type="SMART" id="SM00360">
    <property type="entry name" value="RRM"/>
    <property type="match status" value="2"/>
</dbReference>
<dbReference type="CDD" id="cd00590">
    <property type="entry name" value="RRM_SF"/>
    <property type="match status" value="1"/>
</dbReference>
<reference evidence="4" key="1">
    <citation type="journal article" date="2022" name="bioRxiv">
        <title>Genomics of Preaxostyla Flagellates Illuminates Evolutionary Transitions and the Path Towards Mitochondrial Loss.</title>
        <authorList>
            <person name="Novak L.V.F."/>
            <person name="Treitli S.C."/>
            <person name="Pyrih J."/>
            <person name="Halakuc P."/>
            <person name="Pipaliya S.V."/>
            <person name="Vacek V."/>
            <person name="Brzon O."/>
            <person name="Soukal P."/>
            <person name="Eme L."/>
            <person name="Dacks J.B."/>
            <person name="Karnkowska A."/>
            <person name="Elias M."/>
            <person name="Hampl V."/>
        </authorList>
    </citation>
    <scope>NUCLEOTIDE SEQUENCE</scope>
    <source>
        <strain evidence="4">RCP-MX</strain>
    </source>
</reference>
<dbReference type="Proteomes" id="UP001141327">
    <property type="component" value="Unassembled WGS sequence"/>
</dbReference>
<evidence type="ECO:0000313" key="4">
    <source>
        <dbReference type="EMBL" id="KAJ4461630.1"/>
    </source>
</evidence>
<dbReference type="PANTHER" id="PTHR48024">
    <property type="entry name" value="GEO13361P1-RELATED"/>
    <property type="match status" value="1"/>
</dbReference>